<dbReference type="OrthoDB" id="838174at2"/>
<dbReference type="InterPro" id="IPR025665">
    <property type="entry name" value="Beta-barrel_OMP_2"/>
</dbReference>
<name>A0A1I7J886_9BACT</name>
<gene>
    <name evidence="3" type="ORF">SAMN04487941_2576</name>
</gene>
<accession>A0A1I7J886</accession>
<evidence type="ECO:0000313" key="3">
    <source>
        <dbReference type="EMBL" id="SFU81321.1"/>
    </source>
</evidence>
<dbReference type="Pfam" id="PF13568">
    <property type="entry name" value="OMP_b-brl_2"/>
    <property type="match status" value="1"/>
</dbReference>
<evidence type="ECO:0000259" key="2">
    <source>
        <dbReference type="Pfam" id="PF13568"/>
    </source>
</evidence>
<proteinExistence type="predicted"/>
<dbReference type="STRING" id="388950.GCA_001611675_02489"/>
<dbReference type="AlphaFoldDB" id="A0A1I7J886"/>
<evidence type="ECO:0000256" key="1">
    <source>
        <dbReference type="SAM" id="SignalP"/>
    </source>
</evidence>
<feature type="chain" id="PRO_5010275124" evidence="1">
    <location>
        <begin position="21"/>
        <end position="351"/>
    </location>
</feature>
<keyword evidence="1" id="KW-0732">Signal</keyword>
<dbReference type="EMBL" id="FPCA01000003">
    <property type="protein sequence ID" value="SFU81321.1"/>
    <property type="molecule type" value="Genomic_DNA"/>
</dbReference>
<dbReference type="Proteomes" id="UP000182491">
    <property type="component" value="Unassembled WGS sequence"/>
</dbReference>
<keyword evidence="4" id="KW-1185">Reference proteome</keyword>
<reference evidence="4" key="1">
    <citation type="submission" date="2016-10" db="EMBL/GenBank/DDBJ databases">
        <authorList>
            <person name="Varghese N."/>
        </authorList>
    </citation>
    <scope>NUCLEOTIDE SEQUENCE [LARGE SCALE GENOMIC DNA]</scope>
    <source>
        <strain evidence="4">DSM 18820</strain>
    </source>
</reference>
<protein>
    <submittedName>
        <fullName evidence="3">Outer membrane protein beta-barrel domain-containing protein</fullName>
    </submittedName>
</protein>
<organism evidence="3 4">
    <name type="scientific">Pontibacter akesuensis</name>
    <dbReference type="NCBI Taxonomy" id="388950"/>
    <lineage>
        <taxon>Bacteria</taxon>
        <taxon>Pseudomonadati</taxon>
        <taxon>Bacteroidota</taxon>
        <taxon>Cytophagia</taxon>
        <taxon>Cytophagales</taxon>
        <taxon>Hymenobacteraceae</taxon>
        <taxon>Pontibacter</taxon>
    </lineage>
</organism>
<feature type="signal peptide" evidence="1">
    <location>
        <begin position="1"/>
        <end position="20"/>
    </location>
</feature>
<feature type="domain" description="Outer membrane protein beta-barrel" evidence="2">
    <location>
        <begin position="25"/>
        <end position="192"/>
    </location>
</feature>
<evidence type="ECO:0000313" key="4">
    <source>
        <dbReference type="Proteomes" id="UP000182491"/>
    </source>
</evidence>
<dbReference type="RefSeq" id="WP_071890044.1">
    <property type="nucleotide sequence ID" value="NZ_BMXC01000003.1"/>
</dbReference>
<sequence length="351" mass="39605">MNLKSLFIFLCTLCCTVAVHGQTFIGVKGGMNYSKVNGIGTVNGSYDWDRGYHLGVALYTNIGEDLFLQPELLYTTRGYNYTRYYKKDKAVAGDTVQLNQHTELNYLDIPVLVRLQLRKVYFEAGPQFGVHLSGKKENMHMLNRNGEISYAQSSLDTRDFVEPFDIGFIAGVGYQSNTGIGLGLRYNQGFREVVKRVNWEKNILLQASVSYIFGYKKYMVGNKNRPAGYDLQDEYYDPAKPSKAKKAGYKITTKRNVQRVSIVKMGESARPEVKYEFNSMGANTPTNVLLSGSSGEEINTPLFMGFRDIQFPFKGVIRYTTQATVGIGSIESILEFEITEPGIWRVNIMTQ</sequence>